<evidence type="ECO:0000313" key="8">
    <source>
        <dbReference type="Proteomes" id="UP000677305"/>
    </source>
</evidence>
<dbReference type="Proteomes" id="UP000677305">
    <property type="component" value="Chromosome"/>
</dbReference>
<feature type="domain" description="HAMP" evidence="6">
    <location>
        <begin position="319"/>
        <end position="371"/>
    </location>
</feature>
<evidence type="ECO:0000256" key="5">
    <source>
        <dbReference type="SAM" id="Phobius"/>
    </source>
</evidence>
<dbReference type="GO" id="GO:0000155">
    <property type="term" value="F:phosphorelay sensor kinase activity"/>
    <property type="evidence" value="ECO:0007669"/>
    <property type="project" value="InterPro"/>
</dbReference>
<dbReference type="InterPro" id="IPR050640">
    <property type="entry name" value="Bact_2-comp_sensor_kinase"/>
</dbReference>
<comment type="subcellular location">
    <subcellularLocation>
        <location evidence="1">Membrane</location>
    </subcellularLocation>
</comment>
<organism evidence="7 8">
    <name type="scientific">Vallitalea guaymasensis</name>
    <dbReference type="NCBI Taxonomy" id="1185412"/>
    <lineage>
        <taxon>Bacteria</taxon>
        <taxon>Bacillati</taxon>
        <taxon>Bacillota</taxon>
        <taxon>Clostridia</taxon>
        <taxon>Lachnospirales</taxon>
        <taxon>Vallitaleaceae</taxon>
        <taxon>Vallitalea</taxon>
    </lineage>
</organism>
<dbReference type="PROSITE" id="PS50885">
    <property type="entry name" value="HAMP"/>
    <property type="match status" value="1"/>
</dbReference>
<keyword evidence="5" id="KW-1133">Transmembrane helix</keyword>
<dbReference type="EMBL" id="CP058561">
    <property type="protein sequence ID" value="QUH31629.1"/>
    <property type="molecule type" value="Genomic_DNA"/>
</dbReference>
<gene>
    <name evidence="7" type="ORF">HYG85_22940</name>
</gene>
<keyword evidence="4 7" id="KW-0418">Kinase</keyword>
<dbReference type="RefSeq" id="WP_212691593.1">
    <property type="nucleotide sequence ID" value="NZ_CP058561.1"/>
</dbReference>
<dbReference type="Gene3D" id="3.30.565.10">
    <property type="entry name" value="Histidine kinase-like ATPase, C-terminal domain"/>
    <property type="match status" value="1"/>
</dbReference>
<keyword evidence="8" id="KW-1185">Reference proteome</keyword>
<keyword evidence="2" id="KW-0597">Phosphoprotein</keyword>
<accession>A0A8J8SEE6</accession>
<dbReference type="InterPro" id="IPR003594">
    <property type="entry name" value="HATPase_dom"/>
</dbReference>
<evidence type="ECO:0000256" key="4">
    <source>
        <dbReference type="ARBA" id="ARBA00022777"/>
    </source>
</evidence>
<dbReference type="SUPFAM" id="SSF55874">
    <property type="entry name" value="ATPase domain of HSP90 chaperone/DNA topoisomerase II/histidine kinase"/>
    <property type="match status" value="1"/>
</dbReference>
<evidence type="ECO:0000256" key="3">
    <source>
        <dbReference type="ARBA" id="ARBA00022679"/>
    </source>
</evidence>
<dbReference type="SMART" id="SM00304">
    <property type="entry name" value="HAMP"/>
    <property type="match status" value="1"/>
</dbReference>
<evidence type="ECO:0000313" key="7">
    <source>
        <dbReference type="EMBL" id="QUH31629.1"/>
    </source>
</evidence>
<dbReference type="KEGG" id="vgu:HYG85_22940"/>
<dbReference type="Pfam" id="PF02518">
    <property type="entry name" value="HATPase_c"/>
    <property type="match status" value="1"/>
</dbReference>
<dbReference type="GO" id="GO:0016020">
    <property type="term" value="C:membrane"/>
    <property type="evidence" value="ECO:0007669"/>
    <property type="project" value="UniProtKB-SubCell"/>
</dbReference>
<dbReference type="CDD" id="cd06225">
    <property type="entry name" value="HAMP"/>
    <property type="match status" value="1"/>
</dbReference>
<sequence length="588" mass="67137">MARIIWFSFSNLKIRSQIFSFYMLLSLISIITINLLFKSVSEDFLTKKVSSTSKQTLYSIEENIFTVIDNVNEYSKMISSNEQLQKDLSGINDANVLVRKEINKNLINTLQTMPTISSIYIFDNRGKKYAVDDVMVKTLSIENISSAYWYNEVLELKGSSLLVKNAGGIFGDETINYISVIRVINNLDTMEPLGIIIVNIPESKLKASYKKIHSEYKLNILLLDDNNNALVSDEFHNATVIREFAQSAAGMKYYSVIKRDSNKDMLTSYLKLDRYNWKIISIIPFEELEEEMNTFNYLSIIIIIGNCIFILFGSIFISEFIAGPIKKLVKSMKKVRSGIFDKILLDKGNSEVIELGEDFNIMIFEIEELIKKTKADEKSKRKIELNVLYEQIKPHFLYNTIDAIGYMALSDNCIEVYEALEVLGNYYRTSLSKGSNIITFEEELDIVKGYIYMQKIRFGNMFEVYYDLDPEVCDIHTLKLILQPIVENAIVHGIKHKGEQGTIVISARLIDGFVKLIIEDDGVGMSQETINCILNKDKSSEKSSFGLRGTFERLRLYYGSECEFNIVSKRGIGTMVLLKIPYLNGGVA</sequence>
<proteinExistence type="predicted"/>
<name>A0A8J8SEE6_9FIRM</name>
<dbReference type="PANTHER" id="PTHR34220">
    <property type="entry name" value="SENSOR HISTIDINE KINASE YPDA"/>
    <property type="match status" value="1"/>
</dbReference>
<dbReference type="PANTHER" id="PTHR34220:SF7">
    <property type="entry name" value="SENSOR HISTIDINE KINASE YPDA"/>
    <property type="match status" value="1"/>
</dbReference>
<dbReference type="InterPro" id="IPR036890">
    <property type="entry name" value="HATPase_C_sf"/>
</dbReference>
<dbReference type="AlphaFoldDB" id="A0A8J8SEE6"/>
<dbReference type="Gene3D" id="6.10.340.10">
    <property type="match status" value="1"/>
</dbReference>
<protein>
    <submittedName>
        <fullName evidence="7">Sensor histidine kinase</fullName>
    </submittedName>
</protein>
<evidence type="ECO:0000256" key="2">
    <source>
        <dbReference type="ARBA" id="ARBA00022553"/>
    </source>
</evidence>
<evidence type="ECO:0000256" key="1">
    <source>
        <dbReference type="ARBA" id="ARBA00004370"/>
    </source>
</evidence>
<keyword evidence="5" id="KW-0472">Membrane</keyword>
<feature type="transmembrane region" description="Helical" evidence="5">
    <location>
        <begin position="21"/>
        <end position="37"/>
    </location>
</feature>
<keyword evidence="3" id="KW-0808">Transferase</keyword>
<dbReference type="InterPro" id="IPR003660">
    <property type="entry name" value="HAMP_dom"/>
</dbReference>
<dbReference type="Pfam" id="PF06580">
    <property type="entry name" value="His_kinase"/>
    <property type="match status" value="1"/>
</dbReference>
<keyword evidence="5" id="KW-0812">Transmembrane</keyword>
<reference evidence="7 8" key="1">
    <citation type="submission" date="2020-07" db="EMBL/GenBank/DDBJ databases">
        <title>Vallitalea guaymasensis genome.</title>
        <authorList>
            <person name="Postec A."/>
        </authorList>
    </citation>
    <scope>NUCLEOTIDE SEQUENCE [LARGE SCALE GENOMIC DNA]</scope>
    <source>
        <strain evidence="7 8">Ra1766G1</strain>
    </source>
</reference>
<dbReference type="SMART" id="SM00387">
    <property type="entry name" value="HATPase_c"/>
    <property type="match status" value="1"/>
</dbReference>
<feature type="transmembrane region" description="Helical" evidence="5">
    <location>
        <begin position="297"/>
        <end position="322"/>
    </location>
</feature>
<dbReference type="InterPro" id="IPR010559">
    <property type="entry name" value="Sig_transdc_His_kin_internal"/>
</dbReference>
<evidence type="ECO:0000259" key="6">
    <source>
        <dbReference type="PROSITE" id="PS50885"/>
    </source>
</evidence>